<dbReference type="Proteomes" id="UP001166021">
    <property type="component" value="Unassembled WGS sequence"/>
</dbReference>
<keyword evidence="2 5" id="KW-0812">Transmembrane</keyword>
<name>A0ABR7V2E1_9FLAO</name>
<keyword evidence="8" id="KW-1185">Reference proteome</keyword>
<keyword evidence="4 5" id="KW-0472">Membrane</keyword>
<evidence type="ECO:0000256" key="4">
    <source>
        <dbReference type="ARBA" id="ARBA00023136"/>
    </source>
</evidence>
<gene>
    <name evidence="7" type="ORF">HPE56_09790</name>
</gene>
<feature type="domain" description="Fatty acid hydroxylase" evidence="6">
    <location>
        <begin position="68"/>
        <end position="197"/>
    </location>
</feature>
<protein>
    <submittedName>
        <fullName evidence="7">Sterol desaturase family protein</fullName>
    </submittedName>
</protein>
<keyword evidence="3 5" id="KW-1133">Transmembrane helix</keyword>
<feature type="transmembrane region" description="Helical" evidence="5">
    <location>
        <begin position="131"/>
        <end position="151"/>
    </location>
</feature>
<comment type="caution">
    <text evidence="7">The sequence shown here is derived from an EMBL/GenBank/DDBJ whole genome shotgun (WGS) entry which is preliminary data.</text>
</comment>
<evidence type="ECO:0000313" key="8">
    <source>
        <dbReference type="Proteomes" id="UP001166021"/>
    </source>
</evidence>
<dbReference type="RefSeq" id="WP_188243596.1">
    <property type="nucleotide sequence ID" value="NZ_JABTCF010000005.1"/>
</dbReference>
<evidence type="ECO:0000256" key="5">
    <source>
        <dbReference type="SAM" id="Phobius"/>
    </source>
</evidence>
<organism evidence="7 8">
    <name type="scientific">Maribacter aquimaris</name>
    <dbReference type="NCBI Taxonomy" id="2737171"/>
    <lineage>
        <taxon>Bacteria</taxon>
        <taxon>Pseudomonadati</taxon>
        <taxon>Bacteroidota</taxon>
        <taxon>Flavobacteriia</taxon>
        <taxon>Flavobacteriales</taxon>
        <taxon>Flavobacteriaceae</taxon>
        <taxon>Maribacter</taxon>
    </lineage>
</organism>
<dbReference type="InterPro" id="IPR006694">
    <property type="entry name" value="Fatty_acid_hydroxylase"/>
</dbReference>
<evidence type="ECO:0000256" key="1">
    <source>
        <dbReference type="ARBA" id="ARBA00004370"/>
    </source>
</evidence>
<feature type="transmembrane region" description="Helical" evidence="5">
    <location>
        <begin position="26"/>
        <end position="46"/>
    </location>
</feature>
<feature type="transmembrane region" description="Helical" evidence="5">
    <location>
        <begin position="105"/>
        <end position="125"/>
    </location>
</feature>
<proteinExistence type="predicted"/>
<dbReference type="PANTHER" id="PTHR11863">
    <property type="entry name" value="STEROL DESATURASE"/>
    <property type="match status" value="1"/>
</dbReference>
<sequence>MNILKEKNVLRPIVDYKKAGQEKVEIKNAMVSILIFALQAIPLQILYQHGAVQFAHTGTLNLLWEIPVLFLWNEIYFYASHWLLHRKWFFMKVHYKHHESREPTLYSVYSFHWFEAFLLGAVIFIPILVYSFHIISILSLPIMSILLNFLGHWNHETETSKNPDYLGRFTFRHTMHHKWSKGNFGFMLPYLDMCFKTTTPKNKMK</sequence>
<evidence type="ECO:0000256" key="3">
    <source>
        <dbReference type="ARBA" id="ARBA00022989"/>
    </source>
</evidence>
<evidence type="ECO:0000256" key="2">
    <source>
        <dbReference type="ARBA" id="ARBA00022692"/>
    </source>
</evidence>
<evidence type="ECO:0000313" key="7">
    <source>
        <dbReference type="EMBL" id="MBD0778084.1"/>
    </source>
</evidence>
<accession>A0ABR7V2E1</accession>
<comment type="subcellular location">
    <subcellularLocation>
        <location evidence="1">Membrane</location>
    </subcellularLocation>
</comment>
<evidence type="ECO:0000259" key="6">
    <source>
        <dbReference type="Pfam" id="PF04116"/>
    </source>
</evidence>
<dbReference type="InterPro" id="IPR050307">
    <property type="entry name" value="Sterol_Desaturase_Related"/>
</dbReference>
<reference evidence="7" key="1">
    <citation type="submission" date="2020-05" db="EMBL/GenBank/DDBJ databases">
        <title>The draft genome sequence of Maribacter sp. ANRC-HE7.</title>
        <authorList>
            <person name="Mu L."/>
        </authorList>
    </citation>
    <scope>NUCLEOTIDE SEQUENCE</scope>
    <source>
        <strain evidence="7">ANRC-HE7</strain>
    </source>
</reference>
<dbReference type="Pfam" id="PF04116">
    <property type="entry name" value="FA_hydroxylase"/>
    <property type="match status" value="1"/>
</dbReference>
<feature type="transmembrane region" description="Helical" evidence="5">
    <location>
        <begin position="66"/>
        <end position="84"/>
    </location>
</feature>
<dbReference type="EMBL" id="JABTCF010000005">
    <property type="protein sequence ID" value="MBD0778084.1"/>
    <property type="molecule type" value="Genomic_DNA"/>
</dbReference>